<keyword evidence="3" id="KW-1185">Reference proteome</keyword>
<accession>A0ABU0Q6G8</accession>
<evidence type="ECO:0000313" key="2">
    <source>
        <dbReference type="EMBL" id="MDQ0685751.1"/>
    </source>
</evidence>
<evidence type="ECO:0008006" key="4">
    <source>
        <dbReference type="Google" id="ProtNLM"/>
    </source>
</evidence>
<keyword evidence="1" id="KW-0472">Membrane</keyword>
<dbReference type="EMBL" id="JAUSYA010000001">
    <property type="protein sequence ID" value="MDQ0685751.1"/>
    <property type="molecule type" value="Genomic_DNA"/>
</dbReference>
<proteinExistence type="predicted"/>
<protein>
    <recommendedName>
        <fullName evidence="4">NfeD-like C-terminal domain-containing protein</fullName>
    </recommendedName>
</protein>
<comment type="caution">
    <text evidence="2">The sequence shown here is derived from an EMBL/GenBank/DDBJ whole genome shotgun (WGS) entry which is preliminary data.</text>
</comment>
<keyword evidence="1" id="KW-0812">Transmembrane</keyword>
<evidence type="ECO:0000256" key="1">
    <source>
        <dbReference type="SAM" id="Phobius"/>
    </source>
</evidence>
<organism evidence="2 3">
    <name type="scientific">Streptomyces achromogenes</name>
    <dbReference type="NCBI Taxonomy" id="67255"/>
    <lineage>
        <taxon>Bacteria</taxon>
        <taxon>Bacillati</taxon>
        <taxon>Actinomycetota</taxon>
        <taxon>Actinomycetes</taxon>
        <taxon>Kitasatosporales</taxon>
        <taxon>Streptomycetaceae</taxon>
        <taxon>Streptomyces</taxon>
    </lineage>
</organism>
<sequence>MYKYDMTVYKKVFLLVVAVAALVAVVFLTARAVGGNLDEADQMASVVGAVASVAALVVSVWQFLPTQAQSVVASDDGVAAGRSATTVSGARNKVRIGRGGTSAGGPIHARGRGVAAGGRVIVVKGDEIEVT</sequence>
<reference evidence="2 3" key="1">
    <citation type="submission" date="2023-07" db="EMBL/GenBank/DDBJ databases">
        <title>Comparative genomics of wheat-associated soil bacteria to identify genetic determinants of phenazine resistance.</title>
        <authorList>
            <person name="Mouncey N."/>
        </authorList>
    </citation>
    <scope>NUCLEOTIDE SEQUENCE [LARGE SCALE GENOMIC DNA]</scope>
    <source>
        <strain evidence="2 3">W4I19-2</strain>
    </source>
</reference>
<name>A0ABU0Q6G8_STRAH</name>
<feature type="transmembrane region" description="Helical" evidence="1">
    <location>
        <begin position="42"/>
        <end position="64"/>
    </location>
</feature>
<dbReference type="Proteomes" id="UP001243364">
    <property type="component" value="Unassembled WGS sequence"/>
</dbReference>
<gene>
    <name evidence="2" type="ORF">QFZ56_004714</name>
</gene>
<feature type="transmembrane region" description="Helical" evidence="1">
    <location>
        <begin position="12"/>
        <end position="30"/>
    </location>
</feature>
<keyword evidence="1" id="KW-1133">Transmembrane helix</keyword>
<evidence type="ECO:0000313" key="3">
    <source>
        <dbReference type="Proteomes" id="UP001243364"/>
    </source>
</evidence>